<dbReference type="InterPro" id="IPR019986">
    <property type="entry name" value="YloV-like"/>
</dbReference>
<dbReference type="GO" id="GO:0004371">
    <property type="term" value="F:glycerone kinase activity"/>
    <property type="evidence" value="ECO:0007669"/>
    <property type="project" value="InterPro"/>
</dbReference>
<proteinExistence type="predicted"/>
<dbReference type="InterPro" id="IPR033470">
    <property type="entry name" value="FakA-like_C"/>
</dbReference>
<dbReference type="Gene3D" id="1.25.40.340">
    <property type="match status" value="1"/>
</dbReference>
<dbReference type="Pfam" id="PF13684">
    <property type="entry name" value="FakA-like_C"/>
    <property type="match status" value="1"/>
</dbReference>
<dbReference type="GO" id="GO:0006071">
    <property type="term" value="P:glycerol metabolic process"/>
    <property type="evidence" value="ECO:0007669"/>
    <property type="project" value="InterPro"/>
</dbReference>
<evidence type="ECO:0000313" key="2">
    <source>
        <dbReference type="EMBL" id="BBH90507.1"/>
    </source>
</evidence>
<gene>
    <name evidence="2" type="ORF">KTC_52580</name>
</gene>
<keyword evidence="2" id="KW-0418">Kinase</keyword>
<dbReference type="SUPFAM" id="SSF101473">
    <property type="entry name" value="DhaL-like"/>
    <property type="match status" value="1"/>
</dbReference>
<evidence type="ECO:0000259" key="1">
    <source>
        <dbReference type="PROSITE" id="PS51480"/>
    </source>
</evidence>
<dbReference type="PROSITE" id="PS51480">
    <property type="entry name" value="DHAL"/>
    <property type="match status" value="1"/>
</dbReference>
<dbReference type="SMART" id="SM01121">
    <property type="entry name" value="Dak1_2"/>
    <property type="match status" value="1"/>
</dbReference>
<dbReference type="EMBL" id="AP019376">
    <property type="protein sequence ID" value="BBH90507.1"/>
    <property type="molecule type" value="Genomic_DNA"/>
</dbReference>
<dbReference type="InterPro" id="IPR004007">
    <property type="entry name" value="DhaL_dom"/>
</dbReference>
<dbReference type="SMART" id="SM01120">
    <property type="entry name" value="Dak2"/>
    <property type="match status" value="1"/>
</dbReference>
<feature type="domain" description="DhaL" evidence="1">
    <location>
        <begin position="22"/>
        <end position="214"/>
    </location>
</feature>
<dbReference type="PANTHER" id="PTHR33434">
    <property type="entry name" value="DEGV DOMAIN-CONTAINING PROTEIN DR_1986-RELATED"/>
    <property type="match status" value="1"/>
</dbReference>
<organism evidence="2">
    <name type="scientific">Thermosporothrix sp. COM3</name>
    <dbReference type="NCBI Taxonomy" id="2490863"/>
    <lineage>
        <taxon>Bacteria</taxon>
        <taxon>Bacillati</taxon>
        <taxon>Chloroflexota</taxon>
        <taxon>Ktedonobacteria</taxon>
        <taxon>Ktedonobacterales</taxon>
        <taxon>Thermosporotrichaceae</taxon>
        <taxon>Thermosporothrix</taxon>
    </lineage>
</organism>
<dbReference type="AlphaFoldDB" id="A0A455SQ43"/>
<dbReference type="InterPro" id="IPR050270">
    <property type="entry name" value="DegV_domain_contain"/>
</dbReference>
<dbReference type="InterPro" id="IPR036117">
    <property type="entry name" value="DhaL_dom_sf"/>
</dbReference>
<dbReference type="InterPro" id="IPR048394">
    <property type="entry name" value="FakA-like_M"/>
</dbReference>
<keyword evidence="2" id="KW-0808">Transferase</keyword>
<sequence>MQEQTPRTLRHRTRRISVFDGQDLKNAILAGAAWLEENKETINALNVFPVPDGDTGSNMSATLKSAIRTIATSEETSAAAIAARVAHDALLGARGNSGVILSQTLRGLAQGLDKKTTFTAPDLAQAFQEASRLAYRAVLKPVEGTILTVVRETAEAAQRSAQQGDDLVSLLHEVVIAARLAVARTPELLPTLKQAGVVDSGGQGFYIFLEGIWRYIRGENATDEAITPQPIAPQTKKGRVTVEEEFGYEVVFLLKGKNLNVEQIRQAIIDMGGVSTVVAGDDTLLKVHTHTLTPGKILDYGVSLGSLSDINIENLQEQSLSYAAESAQEHAETTKEQEALPIATIAVVAGVGFEKVFQGLGVSSIVSGGQTMNPSIEELLEAVEKAPSRQVILLPNNSNVVLSAQQVSSLTEKDVYVVPSKTLPQGIAALIAFNFDADFATNCSTMTAALQSVQTAEITTAVRTVQLGTVNVREGDFIGVINGHLAVAGQDLQQVMTDTLLRMQIDAYELVTIYYGASVSEEDAAEISKCLKEQHPHLEVEVVSGGQPYYAYILSAE</sequence>
<dbReference type="Pfam" id="PF21645">
    <property type="entry name" value="FakA-like_M"/>
    <property type="match status" value="1"/>
</dbReference>
<name>A0A455SQ43_9CHLR</name>
<dbReference type="PANTHER" id="PTHR33434:SF4">
    <property type="entry name" value="PHOSPHATASE PROTEIN"/>
    <property type="match status" value="1"/>
</dbReference>
<dbReference type="Pfam" id="PF02734">
    <property type="entry name" value="Dak2"/>
    <property type="match status" value="1"/>
</dbReference>
<accession>A0A455SQ43</accession>
<dbReference type="NCBIfam" id="TIGR03599">
    <property type="entry name" value="YloV"/>
    <property type="match status" value="1"/>
</dbReference>
<reference evidence="2" key="1">
    <citation type="submission" date="2018-12" db="EMBL/GenBank/DDBJ databases">
        <title>Novel natural products biosynthetic potential of the class Ktedonobacteria.</title>
        <authorList>
            <person name="Zheng Y."/>
            <person name="Saitou A."/>
            <person name="Wang C.M."/>
            <person name="Toyoda A."/>
            <person name="Minakuchi Y."/>
            <person name="Sekiguchi Y."/>
            <person name="Ueda K."/>
            <person name="Takano H."/>
            <person name="Sakai Y."/>
            <person name="Yokota A."/>
            <person name="Yabe S."/>
        </authorList>
    </citation>
    <scope>NUCLEOTIDE SEQUENCE</scope>
    <source>
        <strain evidence="2">COM3</strain>
    </source>
</reference>
<protein>
    <submittedName>
        <fullName evidence="2">Dihydroxyacetone kinase</fullName>
    </submittedName>
</protein>